<feature type="domain" description="Flagellar M-ring N-terminal" evidence="15">
    <location>
        <begin position="46"/>
        <end position="221"/>
    </location>
</feature>
<dbReference type="NCBIfam" id="TIGR00206">
    <property type="entry name" value="fliF"/>
    <property type="match status" value="1"/>
</dbReference>
<dbReference type="PANTHER" id="PTHR30046:SF0">
    <property type="entry name" value="FLAGELLAR M-RING PROTEIN"/>
    <property type="match status" value="1"/>
</dbReference>
<dbReference type="InterPro" id="IPR006182">
    <property type="entry name" value="FliF_N_dom"/>
</dbReference>
<dbReference type="InterPro" id="IPR043427">
    <property type="entry name" value="YscJ/FliF"/>
</dbReference>
<comment type="function">
    <text evidence="1 12">The M ring may be actively involved in energy transduction.</text>
</comment>
<evidence type="ECO:0000256" key="9">
    <source>
        <dbReference type="ARBA" id="ARBA00023136"/>
    </source>
</evidence>
<sequence length="577" mass="61765">MALVKTEDLVAQVQGFGALPVVKQLGLMVALAATIALGVAVVLWSQTPNYSLLYANLSAQDLAGVATSLDDAGIPYKVEHGSGSILVPSSKVHDLRLRLAAQGLPQSNEVGFELMEKESGFGTSRFLERARYQRALEGELAKSINSLSSVESARVHLAIPKKSVFLRERAKPSASVLVRLRPGGTLNETQVAGIVHLLAASVPGLEPEAVTVVDQRGRLLSDTQTQRELALNASQFEYNRRLEEEYTKRILEILSPIVGAAGVRAQVTADLDFTVMEETREIYKPDQAAVRSERIKEQQTTDGEPEGVPGALSNQPPRRGSLNTTEVGRKNLNKLSKEVVRNYEVDRAISHSKYAPGRIKRLSIAVVLDYRKQLDEKGNMHQSPLEQAELERITELVKKAVGFDAARNDSINVINIPFQNDSPAEGEDEGIPLWQQSWIWDLARPLAGALFVLLLSLGVLRPMLKNLAETGRIIESETNAQRLPQGAGAAAVAGLPVPEEQPGAGAEAARAAATATATATAAAAGGGAAEPSAAAQQVQEGAAANLSGVDIAVARSLVQQDPKRVAQVVKTWVAADE</sequence>
<dbReference type="InterPro" id="IPR000067">
    <property type="entry name" value="FlgMring_FliF"/>
</dbReference>
<evidence type="ECO:0000259" key="15">
    <source>
        <dbReference type="Pfam" id="PF01514"/>
    </source>
</evidence>
<evidence type="ECO:0000256" key="3">
    <source>
        <dbReference type="ARBA" id="ARBA00004651"/>
    </source>
</evidence>
<dbReference type="Gene3D" id="3.30.300.30">
    <property type="match status" value="1"/>
</dbReference>
<protein>
    <recommendedName>
        <fullName evidence="5 12">Flagellar M-ring protein</fullName>
    </recommendedName>
</protein>
<name>A0A7C5N2L6_9GAMM</name>
<feature type="transmembrane region" description="Helical" evidence="14">
    <location>
        <begin position="25"/>
        <end position="44"/>
    </location>
</feature>
<evidence type="ECO:0000256" key="5">
    <source>
        <dbReference type="ARBA" id="ARBA00017949"/>
    </source>
</evidence>
<evidence type="ECO:0000313" key="17">
    <source>
        <dbReference type="EMBL" id="HHH13123.1"/>
    </source>
</evidence>
<keyword evidence="7 14" id="KW-0812">Transmembrane</keyword>
<dbReference type="PANTHER" id="PTHR30046">
    <property type="entry name" value="FLAGELLAR M-RING PROTEIN"/>
    <property type="match status" value="1"/>
</dbReference>
<keyword evidence="8 14" id="KW-1133">Transmembrane helix</keyword>
<comment type="subcellular location">
    <subcellularLocation>
        <location evidence="2 12">Bacterial flagellum basal body</location>
    </subcellularLocation>
    <subcellularLocation>
        <location evidence="3">Cell membrane</location>
        <topology evidence="3">Multi-pass membrane protein</topology>
    </subcellularLocation>
</comment>
<feature type="region of interest" description="Disordered" evidence="13">
    <location>
        <begin position="286"/>
        <end position="328"/>
    </location>
</feature>
<organism evidence="17">
    <name type="scientific">Thiolapillus brandeum</name>
    <dbReference type="NCBI Taxonomy" id="1076588"/>
    <lineage>
        <taxon>Bacteria</taxon>
        <taxon>Pseudomonadati</taxon>
        <taxon>Pseudomonadota</taxon>
        <taxon>Gammaproteobacteria</taxon>
        <taxon>Chromatiales</taxon>
        <taxon>Sedimenticolaceae</taxon>
        <taxon>Thiolapillus</taxon>
    </lineage>
</organism>
<evidence type="ECO:0000259" key="16">
    <source>
        <dbReference type="Pfam" id="PF08345"/>
    </source>
</evidence>
<dbReference type="Proteomes" id="UP000886100">
    <property type="component" value="Unassembled WGS sequence"/>
</dbReference>
<dbReference type="PRINTS" id="PR01009">
    <property type="entry name" value="FLGMRINGFLIF"/>
</dbReference>
<dbReference type="Pfam" id="PF01514">
    <property type="entry name" value="YscJ_FliF"/>
    <property type="match status" value="1"/>
</dbReference>
<gene>
    <name evidence="17" type="primary">fliF</name>
    <name evidence="17" type="ORF">ENJ98_02705</name>
</gene>
<evidence type="ECO:0000256" key="10">
    <source>
        <dbReference type="ARBA" id="ARBA00023143"/>
    </source>
</evidence>
<comment type="similarity">
    <text evidence="4 12">Belongs to the FliF family.</text>
</comment>
<evidence type="ECO:0000256" key="11">
    <source>
        <dbReference type="ARBA" id="ARBA00025936"/>
    </source>
</evidence>
<keyword evidence="17" id="KW-0282">Flagellum</keyword>
<dbReference type="GO" id="GO:0009431">
    <property type="term" value="C:bacterial-type flagellum basal body, MS ring"/>
    <property type="evidence" value="ECO:0007669"/>
    <property type="project" value="InterPro"/>
</dbReference>
<dbReference type="AlphaFoldDB" id="A0A7C5N2L6"/>
<dbReference type="PIRSF" id="PIRSF004862">
    <property type="entry name" value="FliF"/>
    <property type="match status" value="1"/>
</dbReference>
<proteinExistence type="inferred from homology"/>
<evidence type="ECO:0000256" key="6">
    <source>
        <dbReference type="ARBA" id="ARBA00022475"/>
    </source>
</evidence>
<evidence type="ECO:0000256" key="7">
    <source>
        <dbReference type="ARBA" id="ARBA00022692"/>
    </source>
</evidence>
<evidence type="ECO:0000256" key="8">
    <source>
        <dbReference type="ARBA" id="ARBA00022989"/>
    </source>
</evidence>
<accession>A0A7C5N2L6</accession>
<dbReference type="GO" id="GO:0071973">
    <property type="term" value="P:bacterial-type flagellum-dependent cell motility"/>
    <property type="evidence" value="ECO:0007669"/>
    <property type="project" value="InterPro"/>
</dbReference>
<feature type="compositionally biased region" description="Polar residues" evidence="13">
    <location>
        <begin position="312"/>
        <end position="326"/>
    </location>
</feature>
<keyword evidence="9 14" id="KW-0472">Membrane</keyword>
<evidence type="ECO:0000256" key="1">
    <source>
        <dbReference type="ARBA" id="ARBA00003820"/>
    </source>
</evidence>
<comment type="subunit">
    <text evidence="11">The basal body constitutes a major portion of the flagellar organelle and consists of four rings (L,P,S, and M) mounted on a central rod. The M ring is integral to the inner membrane of the cell and may be connected to the flagellar rod via the S ring. The S (supramembrane ring) lies just distal to the M ring. The L and P rings lie in the outer membrane and the periplasmic space, respectively.</text>
</comment>
<keyword evidence="17" id="KW-0966">Cell projection</keyword>
<feature type="domain" description="Flagellar M-ring C-terminal" evidence="16">
    <location>
        <begin position="254"/>
        <end position="418"/>
    </location>
</feature>
<dbReference type="GO" id="GO:0003774">
    <property type="term" value="F:cytoskeletal motor activity"/>
    <property type="evidence" value="ECO:0007669"/>
    <property type="project" value="InterPro"/>
</dbReference>
<evidence type="ECO:0000256" key="4">
    <source>
        <dbReference type="ARBA" id="ARBA00007971"/>
    </source>
</evidence>
<keyword evidence="17" id="KW-0969">Cilium</keyword>
<keyword evidence="6" id="KW-1003">Cell membrane</keyword>
<dbReference type="InterPro" id="IPR045851">
    <property type="entry name" value="AMP-bd_C_sf"/>
</dbReference>
<dbReference type="GO" id="GO:0005886">
    <property type="term" value="C:plasma membrane"/>
    <property type="evidence" value="ECO:0007669"/>
    <property type="project" value="UniProtKB-SubCell"/>
</dbReference>
<keyword evidence="10 12" id="KW-0975">Bacterial flagellum</keyword>
<evidence type="ECO:0000256" key="2">
    <source>
        <dbReference type="ARBA" id="ARBA00004117"/>
    </source>
</evidence>
<evidence type="ECO:0000256" key="12">
    <source>
        <dbReference type="PIRNR" id="PIRNR004862"/>
    </source>
</evidence>
<dbReference type="InterPro" id="IPR013556">
    <property type="entry name" value="Flag_M-ring_C"/>
</dbReference>
<dbReference type="Pfam" id="PF08345">
    <property type="entry name" value="YscJ_FliF_C"/>
    <property type="match status" value="1"/>
</dbReference>
<comment type="caution">
    <text evidence="17">The sequence shown here is derived from an EMBL/GenBank/DDBJ whole genome shotgun (WGS) entry which is preliminary data.</text>
</comment>
<evidence type="ECO:0000256" key="14">
    <source>
        <dbReference type="SAM" id="Phobius"/>
    </source>
</evidence>
<evidence type="ECO:0000256" key="13">
    <source>
        <dbReference type="SAM" id="MobiDB-lite"/>
    </source>
</evidence>
<dbReference type="EMBL" id="DROM01000168">
    <property type="protein sequence ID" value="HHH13123.1"/>
    <property type="molecule type" value="Genomic_DNA"/>
</dbReference>
<reference evidence="17" key="1">
    <citation type="journal article" date="2020" name="mSystems">
        <title>Genome- and Community-Level Interaction Insights into Carbon Utilization and Element Cycling Functions of Hydrothermarchaeota in Hydrothermal Sediment.</title>
        <authorList>
            <person name="Zhou Z."/>
            <person name="Liu Y."/>
            <person name="Xu W."/>
            <person name="Pan J."/>
            <person name="Luo Z.H."/>
            <person name="Li M."/>
        </authorList>
    </citation>
    <scope>NUCLEOTIDE SEQUENCE [LARGE SCALE GENOMIC DNA]</scope>
    <source>
        <strain evidence="17">HyVt-535</strain>
    </source>
</reference>